<dbReference type="EMBL" id="BAABRI010000001">
    <property type="protein sequence ID" value="GAA5481114.1"/>
    <property type="molecule type" value="Genomic_DNA"/>
</dbReference>
<proteinExistence type="predicted"/>
<accession>A0ABP9UP73</accession>
<evidence type="ECO:0000313" key="2">
    <source>
        <dbReference type="Proteomes" id="UP001476282"/>
    </source>
</evidence>
<evidence type="ECO:0000313" key="1">
    <source>
        <dbReference type="EMBL" id="GAA5481114.1"/>
    </source>
</evidence>
<dbReference type="RefSeq" id="WP_353565269.1">
    <property type="nucleotide sequence ID" value="NZ_BAABRI010000001.1"/>
</dbReference>
<reference evidence="1 2" key="1">
    <citation type="submission" date="2024-02" db="EMBL/GenBank/DDBJ databases">
        <title>Haloferula sargassicola NBRC 104335.</title>
        <authorList>
            <person name="Ichikawa N."/>
            <person name="Katano-Makiyama Y."/>
            <person name="Hidaka K."/>
        </authorList>
    </citation>
    <scope>NUCLEOTIDE SEQUENCE [LARGE SCALE GENOMIC DNA]</scope>
    <source>
        <strain evidence="1 2">NBRC 104335</strain>
    </source>
</reference>
<protein>
    <submittedName>
        <fullName evidence="1">Uncharacterized protein</fullName>
    </submittedName>
</protein>
<dbReference type="Proteomes" id="UP001476282">
    <property type="component" value="Unassembled WGS sequence"/>
</dbReference>
<keyword evidence="2" id="KW-1185">Reference proteome</keyword>
<organism evidence="1 2">
    <name type="scientific">Haloferula sargassicola</name>
    <dbReference type="NCBI Taxonomy" id="490096"/>
    <lineage>
        <taxon>Bacteria</taxon>
        <taxon>Pseudomonadati</taxon>
        <taxon>Verrucomicrobiota</taxon>
        <taxon>Verrucomicrobiia</taxon>
        <taxon>Verrucomicrobiales</taxon>
        <taxon>Verrucomicrobiaceae</taxon>
        <taxon>Haloferula</taxon>
    </lineage>
</organism>
<gene>
    <name evidence="1" type="ORF">Hsar01_00320</name>
</gene>
<sequence>MRLYHWKQWGRPRTRRRKLLALGIGRDEVHMASRSRKGHWRVSRNSIVHRAMTDVWLHDQEVPDLVKQWESIRYPDGPKDTVGTA</sequence>
<comment type="caution">
    <text evidence="1">The sequence shown here is derived from an EMBL/GenBank/DDBJ whole genome shotgun (WGS) entry which is preliminary data.</text>
</comment>
<name>A0ABP9UP73_9BACT</name>